<dbReference type="PANTHER" id="PTHR43157:SF31">
    <property type="entry name" value="PHOSPHATIDYLINOSITOL-GLYCAN BIOSYNTHESIS CLASS F PROTEIN"/>
    <property type="match status" value="1"/>
</dbReference>
<dbReference type="PANTHER" id="PTHR43157">
    <property type="entry name" value="PHOSPHATIDYLINOSITOL-GLYCAN BIOSYNTHESIS CLASS F PROTEIN-RELATED"/>
    <property type="match status" value="1"/>
</dbReference>
<dbReference type="SUPFAM" id="SSF51735">
    <property type="entry name" value="NAD(P)-binding Rossmann-fold domains"/>
    <property type="match status" value="1"/>
</dbReference>
<sequence>MSSREAVSGRMSLAAIVYHQYSTLPLAVSRSTCAGKTYIVTGANIGLGYECAKHLITFRSERVILAVRSKERGDEALASIEEATGVRGIGQVWIVDLLSYASVVDFCARVERELPRVDGLIENAATALADWRLFEGMESTLTTNVVSTFLMAVLLLPHLKACAARYGTKPVIGIVSSGLAFTREADVVKVDRSRIFDDLNDPKRWSMNGTERYSLSKLLEVVVVRELASLLPVDENGVIINLINPGLCSTGLLRHTDAKNKIMVGLLRIIIGRSAEWGSRNLLHSLEAGEVSHGKYLSYCEIREDHVPEWVSNDDGRKFGRKLWAELSAILDRAKPGCVDRALT</sequence>
<dbReference type="GeneID" id="55973764"/>
<accession>A0A9P4YWX9</accession>
<dbReference type="RefSeq" id="XP_035321201.1">
    <property type="nucleotide sequence ID" value="XM_035469506.1"/>
</dbReference>
<protein>
    <submittedName>
        <fullName evidence="2">Short-chain dehydrogenase</fullName>
    </submittedName>
</protein>
<proteinExistence type="predicted"/>
<dbReference type="EMBL" id="JAANYQ010000009">
    <property type="protein sequence ID" value="KAF4122549.1"/>
    <property type="molecule type" value="Genomic_DNA"/>
</dbReference>
<dbReference type="Proteomes" id="UP000749293">
    <property type="component" value="Unassembled WGS sequence"/>
</dbReference>
<dbReference type="Gene3D" id="3.40.50.720">
    <property type="entry name" value="NAD(P)-binding Rossmann-like Domain"/>
    <property type="match status" value="1"/>
</dbReference>
<keyword evidence="1" id="KW-0560">Oxidoreductase</keyword>
<evidence type="ECO:0000313" key="2">
    <source>
        <dbReference type="EMBL" id="KAF4122549.1"/>
    </source>
</evidence>
<dbReference type="OrthoDB" id="542013at2759"/>
<dbReference type="Pfam" id="PF00106">
    <property type="entry name" value="adh_short"/>
    <property type="match status" value="1"/>
</dbReference>
<dbReference type="AlphaFoldDB" id="A0A9P4YWX9"/>
<evidence type="ECO:0000313" key="3">
    <source>
        <dbReference type="Proteomes" id="UP000749293"/>
    </source>
</evidence>
<dbReference type="PRINTS" id="PR00081">
    <property type="entry name" value="GDHRDH"/>
</dbReference>
<evidence type="ECO:0000256" key="1">
    <source>
        <dbReference type="ARBA" id="ARBA00023002"/>
    </source>
</evidence>
<dbReference type="InterPro" id="IPR002347">
    <property type="entry name" value="SDR_fam"/>
</dbReference>
<organism evidence="2 3">
    <name type="scientific">Geosmithia morbida</name>
    <dbReference type="NCBI Taxonomy" id="1094350"/>
    <lineage>
        <taxon>Eukaryota</taxon>
        <taxon>Fungi</taxon>
        <taxon>Dikarya</taxon>
        <taxon>Ascomycota</taxon>
        <taxon>Pezizomycotina</taxon>
        <taxon>Sordariomycetes</taxon>
        <taxon>Hypocreomycetidae</taxon>
        <taxon>Hypocreales</taxon>
        <taxon>Bionectriaceae</taxon>
        <taxon>Geosmithia</taxon>
    </lineage>
</organism>
<dbReference type="GO" id="GO:0016491">
    <property type="term" value="F:oxidoreductase activity"/>
    <property type="evidence" value="ECO:0007669"/>
    <property type="project" value="UniProtKB-KW"/>
</dbReference>
<keyword evidence="3" id="KW-1185">Reference proteome</keyword>
<reference evidence="2" key="1">
    <citation type="submission" date="2020-03" db="EMBL/GenBank/DDBJ databases">
        <title>Site-based positive gene gene selection in Geosmithia morbida across the United States reveals a broad range of putative effectors and factors for local host and environmental adapation.</title>
        <authorList>
            <person name="Onufrak A."/>
            <person name="Murdoch R.W."/>
            <person name="Gazis R."/>
            <person name="Huff M."/>
            <person name="Staton M."/>
            <person name="Klingeman W."/>
            <person name="Hadziabdic D."/>
        </authorList>
    </citation>
    <scope>NUCLEOTIDE SEQUENCE</scope>
    <source>
        <strain evidence="2">1262</strain>
    </source>
</reference>
<comment type="caution">
    <text evidence="2">The sequence shown here is derived from an EMBL/GenBank/DDBJ whole genome shotgun (WGS) entry which is preliminary data.</text>
</comment>
<name>A0A9P4YWX9_9HYPO</name>
<gene>
    <name evidence="2" type="ORF">GMORB2_7541</name>
</gene>
<dbReference type="InterPro" id="IPR036291">
    <property type="entry name" value="NAD(P)-bd_dom_sf"/>
</dbReference>